<comment type="similarity">
    <text evidence="1">Belongs to the FHY3/FAR1 family.</text>
</comment>
<protein>
    <recommendedName>
        <fullName evidence="1">Protein FAR1-RELATED SEQUENCE</fullName>
    </recommendedName>
</protein>
<comment type="function">
    <text evidence="1">Putative transcription activator involved in regulating light control of development.</text>
</comment>
<evidence type="ECO:0000313" key="5">
    <source>
        <dbReference type="Proteomes" id="UP000289738"/>
    </source>
</evidence>
<keyword evidence="1" id="KW-0863">Zinc-finger</keyword>
<sequence length="525" mass="60259">MAVEKYSVTCDKRLANLIWADEASRVDYQYFGDVLAFDSTYKKNKYKRPVVIFSGTNNHKKTTIFGFGLLVDESVGAYRWMLETLMEIMCVKKPAVVVTDGDKAMIKAVSEVLPSATYRLCAWHVEKNVTSNVKDVELRGLFKRWLYAEMGKEDFESEWDRAASVYGLREKQWSCHMYDKKHMWASPYLRDKFCAGYRTTSRCEGINAHVNKFSKSTHTIYELVQSLEMVAREYRYRELQLQFQSINSVSIMTTCLTNIERHAATVYTREVLRDVKNEIEGVGALNQINKRRILTTMVYTVEEYENPNVQITTSYGRSTRKVSCQCNLWSKHGYPYKHMFFVLKAGHLKEIPDTLILRRWRADAKTPEHYTETWGDVTEYGVIFRHGALHSASQWLLALFQMAMRGIQSLCKELELDYKAFHGGVRVTGENVGATDAVVRDLVVAQPKGAPKLGKRKGHCIRRRCSCCKDTGHTKRTCPAKGDNDDNQGWRDNPCDGNDSDMADRDNEDLCDDMYFDPNGTGDNA</sequence>
<evidence type="ECO:0000259" key="3">
    <source>
        <dbReference type="Pfam" id="PF10551"/>
    </source>
</evidence>
<feature type="domain" description="MULE transposase" evidence="3">
    <location>
        <begin position="34"/>
        <end position="128"/>
    </location>
</feature>
<name>A0A445C5V2_ARAHY</name>
<dbReference type="EMBL" id="SDMP01000007">
    <property type="protein sequence ID" value="RYR46304.1"/>
    <property type="molecule type" value="Genomic_DNA"/>
</dbReference>
<feature type="region of interest" description="Disordered" evidence="2">
    <location>
        <begin position="477"/>
        <end position="525"/>
    </location>
</feature>
<proteinExistence type="inferred from homology"/>
<evidence type="ECO:0000256" key="1">
    <source>
        <dbReference type="RuleBase" id="RU367018"/>
    </source>
</evidence>
<keyword evidence="1" id="KW-0862">Zinc</keyword>
<dbReference type="InterPro" id="IPR031052">
    <property type="entry name" value="FHY3/FAR1"/>
</dbReference>
<keyword evidence="1" id="KW-0539">Nucleus</keyword>
<dbReference type="Proteomes" id="UP000289738">
    <property type="component" value="Chromosome A07"/>
</dbReference>
<dbReference type="GO" id="GO:0008270">
    <property type="term" value="F:zinc ion binding"/>
    <property type="evidence" value="ECO:0007669"/>
    <property type="project" value="UniProtKB-UniRule"/>
</dbReference>
<dbReference type="STRING" id="3818.A0A445C5V2"/>
<dbReference type="InterPro" id="IPR018289">
    <property type="entry name" value="MULE_transposase_dom"/>
</dbReference>
<dbReference type="GO" id="GO:0006355">
    <property type="term" value="P:regulation of DNA-templated transcription"/>
    <property type="evidence" value="ECO:0007669"/>
    <property type="project" value="UniProtKB-UniRule"/>
</dbReference>
<organism evidence="4 5">
    <name type="scientific">Arachis hypogaea</name>
    <name type="common">Peanut</name>
    <dbReference type="NCBI Taxonomy" id="3818"/>
    <lineage>
        <taxon>Eukaryota</taxon>
        <taxon>Viridiplantae</taxon>
        <taxon>Streptophyta</taxon>
        <taxon>Embryophyta</taxon>
        <taxon>Tracheophyta</taxon>
        <taxon>Spermatophyta</taxon>
        <taxon>Magnoliopsida</taxon>
        <taxon>eudicotyledons</taxon>
        <taxon>Gunneridae</taxon>
        <taxon>Pentapetalae</taxon>
        <taxon>rosids</taxon>
        <taxon>fabids</taxon>
        <taxon>Fabales</taxon>
        <taxon>Fabaceae</taxon>
        <taxon>Papilionoideae</taxon>
        <taxon>50 kb inversion clade</taxon>
        <taxon>dalbergioids sensu lato</taxon>
        <taxon>Dalbergieae</taxon>
        <taxon>Pterocarpus clade</taxon>
        <taxon>Arachis</taxon>
    </lineage>
</organism>
<evidence type="ECO:0000256" key="2">
    <source>
        <dbReference type="SAM" id="MobiDB-lite"/>
    </source>
</evidence>
<comment type="subcellular location">
    <subcellularLocation>
        <location evidence="1">Nucleus</location>
    </subcellularLocation>
</comment>
<feature type="compositionally biased region" description="Acidic residues" evidence="2">
    <location>
        <begin position="498"/>
        <end position="515"/>
    </location>
</feature>
<gene>
    <name evidence="4" type="ORF">Ahy_A07g032039</name>
</gene>
<dbReference type="AlphaFoldDB" id="A0A445C5V2"/>
<evidence type="ECO:0000313" key="4">
    <source>
        <dbReference type="EMBL" id="RYR46304.1"/>
    </source>
</evidence>
<reference evidence="4 5" key="1">
    <citation type="submission" date="2019-01" db="EMBL/GenBank/DDBJ databases">
        <title>Sequencing of cultivated peanut Arachis hypogaea provides insights into genome evolution and oil improvement.</title>
        <authorList>
            <person name="Chen X."/>
        </authorList>
    </citation>
    <scope>NUCLEOTIDE SEQUENCE [LARGE SCALE GENOMIC DNA]</scope>
    <source>
        <strain evidence="5">cv. Fuhuasheng</strain>
        <tissue evidence="4">Leaves</tissue>
    </source>
</reference>
<dbReference type="PANTHER" id="PTHR31669">
    <property type="entry name" value="PROTEIN FAR1-RELATED SEQUENCE 10-RELATED"/>
    <property type="match status" value="1"/>
</dbReference>
<dbReference type="Pfam" id="PF10551">
    <property type="entry name" value="MULE"/>
    <property type="match status" value="1"/>
</dbReference>
<keyword evidence="5" id="KW-1185">Reference proteome</keyword>
<accession>A0A445C5V2</accession>
<dbReference type="PANTHER" id="PTHR31669:SF292">
    <property type="entry name" value="OS02G0262500 PROTEIN"/>
    <property type="match status" value="1"/>
</dbReference>
<comment type="caution">
    <text evidence="4">The sequence shown here is derived from an EMBL/GenBank/DDBJ whole genome shotgun (WGS) entry which is preliminary data.</text>
</comment>
<dbReference type="GO" id="GO:0005634">
    <property type="term" value="C:nucleus"/>
    <property type="evidence" value="ECO:0007669"/>
    <property type="project" value="UniProtKB-SubCell"/>
</dbReference>
<keyword evidence="1" id="KW-0479">Metal-binding</keyword>